<evidence type="ECO:0000313" key="2">
    <source>
        <dbReference type="EMBL" id="KLV05177.1"/>
    </source>
</evidence>
<dbReference type="OrthoDB" id="6382359at2"/>
<accession>A0A0J1JSE4</accession>
<dbReference type="Gene3D" id="2.40.50.100">
    <property type="match status" value="1"/>
</dbReference>
<dbReference type="Gene3D" id="2.40.30.170">
    <property type="match status" value="1"/>
</dbReference>
<dbReference type="PATRIC" id="fig|1195763.3.peg.2615"/>
<dbReference type="AlphaFoldDB" id="A0A0J1JSE4"/>
<keyword evidence="3" id="KW-1185">Reference proteome</keyword>
<protein>
    <submittedName>
        <fullName evidence="2">Membrane protein</fullName>
    </submittedName>
</protein>
<gene>
    <name evidence="2" type="ORF">ABT56_12385</name>
</gene>
<dbReference type="Gene3D" id="1.10.287.470">
    <property type="entry name" value="Helix hairpin bin"/>
    <property type="match status" value="1"/>
</dbReference>
<proteinExistence type="inferred from homology"/>
<dbReference type="SUPFAM" id="SSF111369">
    <property type="entry name" value="HlyD-like secretion proteins"/>
    <property type="match status" value="1"/>
</dbReference>
<evidence type="ECO:0000313" key="3">
    <source>
        <dbReference type="Proteomes" id="UP000036097"/>
    </source>
</evidence>
<dbReference type="RefSeq" id="WP_047879192.1">
    <property type="nucleotide sequence ID" value="NZ_LDOT01000015.1"/>
</dbReference>
<dbReference type="PANTHER" id="PTHR30469">
    <property type="entry name" value="MULTIDRUG RESISTANCE PROTEIN MDTA"/>
    <property type="match status" value="1"/>
</dbReference>
<dbReference type="EMBL" id="LDOT01000015">
    <property type="protein sequence ID" value="KLV05177.1"/>
    <property type="molecule type" value="Genomic_DNA"/>
</dbReference>
<comment type="similarity">
    <text evidence="1">Belongs to the membrane fusion protein (MFP) (TC 8.A.1) family.</text>
</comment>
<dbReference type="PANTHER" id="PTHR30469:SF20">
    <property type="entry name" value="EFFLUX RND TRANSPORTER PERIPLASMIC ADAPTOR SUBUNIT"/>
    <property type="match status" value="1"/>
</dbReference>
<dbReference type="NCBIfam" id="TIGR01730">
    <property type="entry name" value="RND_mfp"/>
    <property type="match status" value="1"/>
</dbReference>
<dbReference type="GO" id="GO:1990281">
    <property type="term" value="C:efflux pump complex"/>
    <property type="evidence" value="ECO:0007669"/>
    <property type="project" value="TreeGrafter"/>
</dbReference>
<dbReference type="Proteomes" id="UP000036097">
    <property type="component" value="Unassembled WGS sequence"/>
</dbReference>
<organism evidence="2 3">
    <name type="scientific">Photobacterium aquae</name>
    <dbReference type="NCBI Taxonomy" id="1195763"/>
    <lineage>
        <taxon>Bacteria</taxon>
        <taxon>Pseudomonadati</taxon>
        <taxon>Pseudomonadota</taxon>
        <taxon>Gammaproteobacteria</taxon>
        <taxon>Vibrionales</taxon>
        <taxon>Vibrionaceae</taxon>
        <taxon>Photobacterium</taxon>
    </lineage>
</organism>
<sequence length="380" mass="41763">MKIKKIIAILAGCGAIFAALVAVDVLAPQPVPLQERSKHTAPVSVLEVTPASHDSRLTLLAITTARWPIQLKASSSAQLSWLNLDVEPGVLVKKGTLLAKLDTSALESELALANSSVKQAELNLQQVRHEQTVALKMLSAKKSSSFARREPQVTAAKAELTHAKQAYASAAKLLAEARIVAPFDAVIMRRHISPGEWLEAGQVAFELAASDSLDVELPVSELNWSQVQSALIYPEINVVNRDGSEWPAQVRYVAPQADPVTRQRQVVLSVPEPYQREPRLLPNQQVKVIVSLGQQPEIVTLPMSAITRDGYVWTLDEQSRLQKEWVALVGQTQDQVYARFEQNSKQPRQVVIYPLLSMLPGKQVSPQSVDVLVAKQEVNQ</sequence>
<reference evidence="2 3" key="1">
    <citation type="submission" date="2015-05" db="EMBL/GenBank/DDBJ databases">
        <title>Photobacterium galathea sp. nov.</title>
        <authorList>
            <person name="Machado H."/>
            <person name="Gram L."/>
        </authorList>
    </citation>
    <scope>NUCLEOTIDE SEQUENCE [LARGE SCALE GENOMIC DNA]</scope>
    <source>
        <strain evidence="2 3">CGMCC 1.12159</strain>
    </source>
</reference>
<name>A0A0J1JSE4_9GAMM</name>
<evidence type="ECO:0000256" key="1">
    <source>
        <dbReference type="ARBA" id="ARBA00009477"/>
    </source>
</evidence>
<dbReference type="STRING" id="1195763.ABT56_12385"/>
<dbReference type="GO" id="GO:0015562">
    <property type="term" value="F:efflux transmembrane transporter activity"/>
    <property type="evidence" value="ECO:0007669"/>
    <property type="project" value="TreeGrafter"/>
</dbReference>
<dbReference type="InterPro" id="IPR006143">
    <property type="entry name" value="RND_pump_MFP"/>
</dbReference>
<comment type="caution">
    <text evidence="2">The sequence shown here is derived from an EMBL/GenBank/DDBJ whole genome shotgun (WGS) entry which is preliminary data.</text>
</comment>